<accession>A0A225UIH3</accession>
<evidence type="ECO:0000313" key="3">
    <source>
        <dbReference type="Proteomes" id="UP000198211"/>
    </source>
</evidence>
<feature type="region of interest" description="Disordered" evidence="1">
    <location>
        <begin position="18"/>
        <end position="43"/>
    </location>
</feature>
<dbReference type="EMBL" id="NBNE01017357">
    <property type="protein sequence ID" value="OWY92773.1"/>
    <property type="molecule type" value="Genomic_DNA"/>
</dbReference>
<dbReference type="Proteomes" id="UP000198211">
    <property type="component" value="Unassembled WGS sequence"/>
</dbReference>
<organism evidence="2 3">
    <name type="scientific">Phytophthora megakarya</name>
    <dbReference type="NCBI Taxonomy" id="4795"/>
    <lineage>
        <taxon>Eukaryota</taxon>
        <taxon>Sar</taxon>
        <taxon>Stramenopiles</taxon>
        <taxon>Oomycota</taxon>
        <taxon>Peronosporomycetes</taxon>
        <taxon>Peronosporales</taxon>
        <taxon>Peronosporaceae</taxon>
        <taxon>Phytophthora</taxon>
    </lineage>
</organism>
<dbReference type="AlphaFoldDB" id="A0A225UIH3"/>
<proteinExistence type="predicted"/>
<name>A0A225UIH3_9STRA</name>
<comment type="caution">
    <text evidence="2">The sequence shown here is derived from an EMBL/GenBank/DDBJ whole genome shotgun (WGS) entry which is preliminary data.</text>
</comment>
<reference evidence="3" key="1">
    <citation type="submission" date="2017-03" db="EMBL/GenBank/DDBJ databases">
        <title>Phytopthora megakarya and P. palmivora, two closely related causual agents of cacao black pod achieved similar genome size and gene model numbers by different mechanisms.</title>
        <authorList>
            <person name="Ali S."/>
            <person name="Shao J."/>
            <person name="Larry D.J."/>
            <person name="Kronmiller B."/>
            <person name="Shen D."/>
            <person name="Strem M.D."/>
            <person name="Melnick R.L."/>
            <person name="Guiltinan M.J."/>
            <person name="Tyler B.M."/>
            <person name="Meinhardt L.W."/>
            <person name="Bailey B.A."/>
        </authorList>
    </citation>
    <scope>NUCLEOTIDE SEQUENCE [LARGE SCALE GENOMIC DNA]</scope>
    <source>
        <strain evidence="3">zdho120</strain>
    </source>
</reference>
<protein>
    <submittedName>
        <fullName evidence="2">Uncharacterized protein</fullName>
    </submittedName>
</protein>
<sequence>MQSRRLVDALFDPFVDDDDELPAHGNDVDQLGASGQTRGTKRSSTRIVVNYEEISAPPLDQDALIVEKLSNDPDLLNHFLQVREASNFTQNAPTQEEDNPPHELLPIRRVTDKKSGQFSKYSFVLHVGERITSEKHKDKSTTLFCKRLVRSLFIKFKPLPGVCTRLYDIQVGSCRLPICHFAPFSHDERMAWLQARSSNFDNLSSSAELTAARAPSSIDEVGDNVKVLLTFT</sequence>
<evidence type="ECO:0000313" key="2">
    <source>
        <dbReference type="EMBL" id="OWY92773.1"/>
    </source>
</evidence>
<gene>
    <name evidence="2" type="ORF">PHMEG_00038084</name>
</gene>
<evidence type="ECO:0000256" key="1">
    <source>
        <dbReference type="SAM" id="MobiDB-lite"/>
    </source>
</evidence>
<keyword evidence="3" id="KW-1185">Reference proteome</keyword>
<dbReference type="OrthoDB" id="125073at2759"/>